<dbReference type="CDD" id="cd08054">
    <property type="entry name" value="gp6"/>
    <property type="match status" value="1"/>
</dbReference>
<dbReference type="AlphaFoldDB" id="A0A5S5BNG3"/>
<dbReference type="RefSeq" id="WP_148933676.1">
    <property type="nucleotide sequence ID" value="NZ_VNHS01000023.1"/>
</dbReference>
<protein>
    <submittedName>
        <fullName evidence="1">Putative phage protein (Predicted DNA packaging)</fullName>
    </submittedName>
</protein>
<evidence type="ECO:0000313" key="1">
    <source>
        <dbReference type="EMBL" id="TYP67692.1"/>
    </source>
</evidence>
<name>A0A5S5BNG3_9BACL</name>
<dbReference type="Gene3D" id="1.10.3230.30">
    <property type="entry name" value="Phage gp6-like head-tail connector protein"/>
    <property type="match status" value="1"/>
</dbReference>
<dbReference type="NCBIfam" id="TIGR01560">
    <property type="entry name" value="put_DNA_pack"/>
    <property type="match status" value="1"/>
</dbReference>
<proteinExistence type="predicted"/>
<comment type="caution">
    <text evidence="1">The sequence shown here is derived from an EMBL/GenBank/DDBJ whole genome shotgun (WGS) entry which is preliminary data.</text>
</comment>
<reference evidence="1 2" key="1">
    <citation type="submission" date="2019-07" db="EMBL/GenBank/DDBJ databases">
        <title>Genomic Encyclopedia of Type Strains, Phase III (KMG-III): the genomes of soil and plant-associated and newly described type strains.</title>
        <authorList>
            <person name="Whitman W."/>
        </authorList>
    </citation>
    <scope>NUCLEOTIDE SEQUENCE [LARGE SCALE GENOMIC DNA]</scope>
    <source>
        <strain evidence="1 2">BL24</strain>
    </source>
</reference>
<dbReference type="EMBL" id="VNHS01000023">
    <property type="protein sequence ID" value="TYP67692.1"/>
    <property type="molecule type" value="Genomic_DNA"/>
</dbReference>
<dbReference type="InterPro" id="IPR006450">
    <property type="entry name" value="Phage_HK97_gp6-like"/>
</dbReference>
<dbReference type="Proteomes" id="UP000323257">
    <property type="component" value="Unassembled WGS sequence"/>
</dbReference>
<gene>
    <name evidence="1" type="ORF">BCM02_12317</name>
</gene>
<dbReference type="Pfam" id="PF24829">
    <property type="entry name" value="Phage_connect_2"/>
    <property type="match status" value="1"/>
</dbReference>
<keyword evidence="2" id="KW-1185">Reference proteome</keyword>
<evidence type="ECO:0000313" key="2">
    <source>
        <dbReference type="Proteomes" id="UP000323257"/>
    </source>
</evidence>
<dbReference type="OrthoDB" id="2889166at2"/>
<dbReference type="InterPro" id="IPR056951">
    <property type="entry name" value="Phage_connect_2"/>
</dbReference>
<organism evidence="1 2">
    <name type="scientific">Paenibacillus methanolicus</name>
    <dbReference type="NCBI Taxonomy" id="582686"/>
    <lineage>
        <taxon>Bacteria</taxon>
        <taxon>Bacillati</taxon>
        <taxon>Bacillota</taxon>
        <taxon>Bacilli</taxon>
        <taxon>Bacillales</taxon>
        <taxon>Paenibacillaceae</taxon>
        <taxon>Paenibacillus</taxon>
    </lineage>
</organism>
<accession>A0A5S5BNG3</accession>
<sequence length="94" mass="10395">MAFLELAKKHLRVTVAAFDDEIQGLIDAATADLALSGVLPEKASDDTDPLIKRAVFLYVKSEFGFDNADAERFRKSYDSLKSHLTLSVEYTVPS</sequence>